<organism evidence="3 4">
    <name type="scientific">Cinchona calisaya</name>
    <dbReference type="NCBI Taxonomy" id="153742"/>
    <lineage>
        <taxon>Eukaryota</taxon>
        <taxon>Viridiplantae</taxon>
        <taxon>Streptophyta</taxon>
        <taxon>Embryophyta</taxon>
        <taxon>Tracheophyta</taxon>
        <taxon>Spermatophyta</taxon>
        <taxon>Magnoliopsida</taxon>
        <taxon>eudicotyledons</taxon>
        <taxon>Gunneridae</taxon>
        <taxon>Pentapetalae</taxon>
        <taxon>asterids</taxon>
        <taxon>lamiids</taxon>
        <taxon>Gentianales</taxon>
        <taxon>Rubiaceae</taxon>
        <taxon>Cinchonoideae</taxon>
        <taxon>Cinchoneae</taxon>
        <taxon>Cinchona</taxon>
    </lineage>
</organism>
<feature type="compositionally biased region" description="Basic and acidic residues" evidence="1">
    <location>
        <begin position="109"/>
        <end position="128"/>
    </location>
</feature>
<reference evidence="3 4" key="1">
    <citation type="submission" date="2024-11" db="EMBL/GenBank/DDBJ databases">
        <title>A near-complete genome assembly of Cinchona calisaya.</title>
        <authorList>
            <person name="Lian D.C."/>
            <person name="Zhao X.W."/>
            <person name="Wei L."/>
        </authorList>
    </citation>
    <scope>NUCLEOTIDE SEQUENCE [LARGE SCALE GENOMIC DNA]</scope>
    <source>
        <tissue evidence="3">Nenye</tissue>
    </source>
</reference>
<evidence type="ECO:0000313" key="3">
    <source>
        <dbReference type="EMBL" id="KAL3519856.1"/>
    </source>
</evidence>
<gene>
    <name evidence="3" type="ORF">ACH5RR_018005</name>
</gene>
<feature type="domain" description="Zinc knuckle CX2CX4HX4C" evidence="2">
    <location>
        <begin position="45"/>
        <end position="76"/>
    </location>
</feature>
<evidence type="ECO:0000259" key="2">
    <source>
        <dbReference type="Pfam" id="PF14392"/>
    </source>
</evidence>
<accession>A0ABD2ZKB4</accession>
<evidence type="ECO:0000313" key="4">
    <source>
        <dbReference type="Proteomes" id="UP001630127"/>
    </source>
</evidence>
<comment type="caution">
    <text evidence="3">The sequence shown here is derived from an EMBL/GenBank/DDBJ whole genome shotgun (WGS) entry which is preliminary data.</text>
</comment>
<proteinExistence type="predicted"/>
<dbReference type="Proteomes" id="UP001630127">
    <property type="component" value="Unassembled WGS sequence"/>
</dbReference>
<dbReference type="EMBL" id="JBJUIK010000008">
    <property type="protein sequence ID" value="KAL3519856.1"/>
    <property type="molecule type" value="Genomic_DNA"/>
</dbReference>
<name>A0ABD2ZKB4_9GENT</name>
<keyword evidence="4" id="KW-1185">Reference proteome</keyword>
<feature type="region of interest" description="Disordered" evidence="1">
    <location>
        <begin position="100"/>
        <end position="137"/>
    </location>
</feature>
<dbReference type="AlphaFoldDB" id="A0ABD2ZKB4"/>
<feature type="region of interest" description="Disordered" evidence="1">
    <location>
        <begin position="258"/>
        <end position="291"/>
    </location>
</feature>
<dbReference type="Pfam" id="PF14392">
    <property type="entry name" value="zf-CCHC_4"/>
    <property type="match status" value="1"/>
</dbReference>
<evidence type="ECO:0000256" key="1">
    <source>
        <dbReference type="SAM" id="MobiDB-lite"/>
    </source>
</evidence>
<sequence length="291" mass="32973">MKTGNVAGDVTRVIIPHNGCKEGKHIKVFVEVDISQPFPRGTLVKSNRESRWVTFKYEKYPDFYHKCGVIGHAKRNYKETSTSQEARKGFQFRSWMRANSGVNSSGIGSRKESKEHQGARSELVEKEASNSTGTKNNEMVRLRTSLKIIKEDATVGNDTIVREFIANTHKLTCTVVQVRKRSVNFSREVINSYYQISNIEESEYAIFKRSDINYDVLLWELCDPHVPDDILAHQLHPTQPLDLANWLLEPDAPSWHFGPLANDEYGPGSEKSEDEYADHAADDEVGPSGRS</sequence>
<dbReference type="InterPro" id="IPR025836">
    <property type="entry name" value="Zn_knuckle_CX2CX4HX4C"/>
</dbReference>
<protein>
    <recommendedName>
        <fullName evidence="2">Zinc knuckle CX2CX4HX4C domain-containing protein</fullName>
    </recommendedName>
</protein>